<feature type="signal peptide" evidence="1">
    <location>
        <begin position="1"/>
        <end position="21"/>
    </location>
</feature>
<dbReference type="CDD" id="cd13120">
    <property type="entry name" value="BF2867_like_N"/>
    <property type="match status" value="1"/>
</dbReference>
<feature type="chain" id="PRO_5019282312" evidence="1">
    <location>
        <begin position="22"/>
        <end position="308"/>
    </location>
</feature>
<dbReference type="PROSITE" id="PS51257">
    <property type="entry name" value="PROKAR_LIPOPROTEIN"/>
    <property type="match status" value="1"/>
</dbReference>
<evidence type="ECO:0000313" key="2">
    <source>
        <dbReference type="EMBL" id="AZS31609.1"/>
    </source>
</evidence>
<gene>
    <name evidence="2" type="ORF">D8S85_20010</name>
</gene>
<dbReference type="OrthoDB" id="1028819at2"/>
<evidence type="ECO:0000313" key="3">
    <source>
        <dbReference type="Proteomes" id="UP000270673"/>
    </source>
</evidence>
<accession>A0A3S9VYJ7</accession>
<name>A0A3S9VYJ7_9BACT</name>
<proteinExistence type="predicted"/>
<organism evidence="2 3">
    <name type="scientific">Butyricimonas faecalis</name>
    <dbReference type="NCBI Taxonomy" id="2093856"/>
    <lineage>
        <taxon>Bacteria</taxon>
        <taxon>Pseudomonadati</taxon>
        <taxon>Bacteroidota</taxon>
        <taxon>Bacteroidia</taxon>
        <taxon>Bacteroidales</taxon>
        <taxon>Odoribacteraceae</taxon>
        <taxon>Butyricimonas</taxon>
    </lineage>
</organism>
<dbReference type="RefSeq" id="WP_127075591.1">
    <property type="nucleotide sequence ID" value="NZ_CP032819.1"/>
</dbReference>
<dbReference type="EMBL" id="CP032819">
    <property type="protein sequence ID" value="AZS31609.1"/>
    <property type="molecule type" value="Genomic_DNA"/>
</dbReference>
<evidence type="ECO:0000256" key="1">
    <source>
        <dbReference type="SAM" id="SignalP"/>
    </source>
</evidence>
<dbReference type="KEGG" id="buy:D8S85_20010"/>
<dbReference type="Proteomes" id="UP000270673">
    <property type="component" value="Chromosome"/>
</dbReference>
<reference evidence="2 3" key="1">
    <citation type="submission" date="2018-10" db="EMBL/GenBank/DDBJ databases">
        <title>Butyricimonas faecalis sp. nov., isolated from human faeces and emended description of the genus Butyricimonas.</title>
        <authorList>
            <person name="Le Roy T."/>
            <person name="Van der Smissen P."/>
            <person name="Paquot A."/>
            <person name="Delzenne N."/>
            <person name="Muccioli G."/>
            <person name="Collet J.-F."/>
            <person name="Cani P.D."/>
        </authorList>
    </citation>
    <scope>NUCLEOTIDE SEQUENCE [LARGE SCALE GENOMIC DNA]</scope>
    <source>
        <strain evidence="2 3">H184</strain>
    </source>
</reference>
<dbReference type="InterPro" id="IPR042278">
    <property type="entry name" value="Mfa-like_1_N"/>
</dbReference>
<protein>
    <submittedName>
        <fullName evidence="2">Fimbrillin family protein</fullName>
    </submittedName>
</protein>
<keyword evidence="3" id="KW-1185">Reference proteome</keyword>
<keyword evidence="1" id="KW-0732">Signal</keyword>
<dbReference type="Gene3D" id="2.60.40.2630">
    <property type="match status" value="1"/>
</dbReference>
<dbReference type="Pfam" id="PF13149">
    <property type="entry name" value="Mfa_like_1"/>
    <property type="match status" value="1"/>
</dbReference>
<sequence length="308" mass="33976">MKYIKNTLVFFALIAGLAACSSEHDNLQEYGNYPQDGVVRISSMVTKAFSRASTPYAGNTLGLCLEYGVGDKYNTDMVRWNNVNGSWKASSQMLWKNATDPVNVYAYAPFQVSATDVENLPFAIVPDQTSGTEAADLVYEYISGFVPSTDLDANTQALSIDFNHALVKLTVNMIYGNEFDGKNLTVKSVKLNQTASYINFNLTTGEAVIAPGYQPQDILMYKVADDKYEAIFYPSQGQQPGEKMIDVTMSNDKIYQYVVPTSGLNLEAGKAYEMNLRIGKDKMLISNNLSINPWEPAEDLTGGEAEKI</sequence>
<dbReference type="InterPro" id="IPR025049">
    <property type="entry name" value="Mfa-like_1"/>
</dbReference>
<dbReference type="AlphaFoldDB" id="A0A3S9VYJ7"/>
<dbReference type="Gene3D" id="2.60.40.2620">
    <property type="entry name" value="Fimbrillin-like"/>
    <property type="match status" value="1"/>
</dbReference>
<dbReference type="CDD" id="cd13121">
    <property type="entry name" value="BF2867_like_C"/>
    <property type="match status" value="1"/>
</dbReference>